<keyword evidence="8 14" id="KW-0949">S-adenosyl-L-methionine</keyword>
<feature type="active site" description="Proton acceptor" evidence="14">
    <location>
        <position position="97"/>
    </location>
</feature>
<dbReference type="GO" id="GO:0051539">
    <property type="term" value="F:4 iron, 4 sulfur cluster binding"/>
    <property type="evidence" value="ECO:0007669"/>
    <property type="project" value="UniProtKB-UniRule"/>
</dbReference>
<dbReference type="PANTHER" id="PTHR30544">
    <property type="entry name" value="23S RRNA METHYLTRANSFERASE"/>
    <property type="match status" value="1"/>
</dbReference>
<dbReference type="CDD" id="cd01335">
    <property type="entry name" value="Radical_SAM"/>
    <property type="match status" value="1"/>
</dbReference>
<dbReference type="InterPro" id="IPR004383">
    <property type="entry name" value="rRNA_lsu_MTrfase_RlmN/Cfr"/>
</dbReference>
<feature type="binding site" evidence="14">
    <location>
        <position position="117"/>
    </location>
    <ligand>
        <name>[4Fe-4S] cluster</name>
        <dbReference type="ChEBI" id="CHEBI:49883"/>
        <note>4Fe-4S-S-AdoMet</note>
    </ligand>
</feature>
<dbReference type="NCBIfam" id="TIGR00048">
    <property type="entry name" value="rRNA_mod_RlmN"/>
    <property type="match status" value="1"/>
</dbReference>
<dbReference type="SFLD" id="SFLDF00275">
    <property type="entry name" value="adenosine_C2_methyltransferase"/>
    <property type="match status" value="1"/>
</dbReference>
<keyword evidence="6 14" id="KW-0489">Methyltransferase</keyword>
<dbReference type="PIRSF" id="PIRSF006004">
    <property type="entry name" value="CHP00048"/>
    <property type="match status" value="1"/>
</dbReference>
<dbReference type="Gene3D" id="1.10.150.530">
    <property type="match status" value="1"/>
</dbReference>
<dbReference type="Gene3D" id="3.20.20.70">
    <property type="entry name" value="Aldolase class I"/>
    <property type="match status" value="1"/>
</dbReference>
<keyword evidence="4 14" id="KW-0963">Cytoplasm</keyword>
<dbReference type="SUPFAM" id="SSF102114">
    <property type="entry name" value="Radical SAM enzymes"/>
    <property type="match status" value="1"/>
</dbReference>
<dbReference type="InterPro" id="IPR007197">
    <property type="entry name" value="rSAM"/>
</dbReference>
<evidence type="ECO:0000256" key="1">
    <source>
        <dbReference type="ARBA" id="ARBA00004496"/>
    </source>
</evidence>
<evidence type="ECO:0000313" key="17">
    <source>
        <dbReference type="Proteomes" id="UP000054172"/>
    </source>
</evidence>
<evidence type="ECO:0000256" key="13">
    <source>
        <dbReference type="ARBA" id="ARBA00023157"/>
    </source>
</evidence>
<evidence type="ECO:0000313" key="16">
    <source>
        <dbReference type="EMBL" id="KQM09033.1"/>
    </source>
</evidence>
<evidence type="ECO:0000256" key="6">
    <source>
        <dbReference type="ARBA" id="ARBA00022603"/>
    </source>
</evidence>
<gene>
    <name evidence="14" type="primary">rlmN</name>
    <name evidence="16" type="ORF">AL399_04060</name>
</gene>
<comment type="similarity">
    <text evidence="2 14">Belongs to the radical SAM superfamily. RlmN family.</text>
</comment>
<evidence type="ECO:0000256" key="8">
    <source>
        <dbReference type="ARBA" id="ARBA00022691"/>
    </source>
</evidence>
<keyword evidence="17" id="KW-1185">Reference proteome</keyword>
<dbReference type="InterPro" id="IPR013785">
    <property type="entry name" value="Aldolase_TIM"/>
</dbReference>
<dbReference type="GO" id="GO:0046872">
    <property type="term" value="F:metal ion binding"/>
    <property type="evidence" value="ECO:0007669"/>
    <property type="project" value="UniProtKB-KW"/>
</dbReference>
<comment type="catalytic activity">
    <reaction evidence="14">
        <text>adenosine(2503) in 23S rRNA + 2 reduced [2Fe-2S]-[ferredoxin] + 2 S-adenosyl-L-methionine = 2-methyladenosine(2503) in 23S rRNA + 5'-deoxyadenosine + L-methionine + 2 oxidized [2Fe-2S]-[ferredoxin] + S-adenosyl-L-homocysteine</text>
        <dbReference type="Rhea" id="RHEA:42916"/>
        <dbReference type="Rhea" id="RHEA-COMP:10000"/>
        <dbReference type="Rhea" id="RHEA-COMP:10001"/>
        <dbReference type="Rhea" id="RHEA-COMP:10152"/>
        <dbReference type="Rhea" id="RHEA-COMP:10282"/>
        <dbReference type="ChEBI" id="CHEBI:17319"/>
        <dbReference type="ChEBI" id="CHEBI:33737"/>
        <dbReference type="ChEBI" id="CHEBI:33738"/>
        <dbReference type="ChEBI" id="CHEBI:57844"/>
        <dbReference type="ChEBI" id="CHEBI:57856"/>
        <dbReference type="ChEBI" id="CHEBI:59789"/>
        <dbReference type="ChEBI" id="CHEBI:74411"/>
        <dbReference type="ChEBI" id="CHEBI:74497"/>
        <dbReference type="EC" id="2.1.1.192"/>
    </reaction>
</comment>
<feature type="binding site" evidence="14">
    <location>
        <begin position="216"/>
        <end position="218"/>
    </location>
    <ligand>
        <name>S-adenosyl-L-methionine</name>
        <dbReference type="ChEBI" id="CHEBI:59789"/>
    </ligand>
</feature>
<feature type="binding site" evidence="14">
    <location>
        <position position="124"/>
    </location>
    <ligand>
        <name>[4Fe-4S] cluster</name>
        <dbReference type="ChEBI" id="CHEBI:49883"/>
        <note>4Fe-4S-S-AdoMet</note>
    </ligand>
</feature>
<organism evidence="16 17">
    <name type="scientific">Candidatus [Bacteroides] periocalifornicus</name>
    <dbReference type="NCBI Taxonomy" id="1702214"/>
    <lineage>
        <taxon>Bacteria</taxon>
        <taxon>Pseudomonadati</taxon>
        <taxon>Bacteroidota</taxon>
    </lineage>
</organism>
<dbReference type="InterPro" id="IPR040072">
    <property type="entry name" value="Methyltransferase_A"/>
</dbReference>
<dbReference type="Proteomes" id="UP000054172">
    <property type="component" value="Unassembled WGS sequence"/>
</dbReference>
<evidence type="ECO:0000256" key="9">
    <source>
        <dbReference type="ARBA" id="ARBA00022694"/>
    </source>
</evidence>
<feature type="binding site" evidence="14">
    <location>
        <position position="292"/>
    </location>
    <ligand>
        <name>S-adenosyl-L-methionine</name>
        <dbReference type="ChEBI" id="CHEBI:59789"/>
    </ligand>
</feature>
<dbReference type="PROSITE" id="PS51918">
    <property type="entry name" value="RADICAL_SAM"/>
    <property type="match status" value="1"/>
</dbReference>
<evidence type="ECO:0000256" key="4">
    <source>
        <dbReference type="ARBA" id="ARBA00022490"/>
    </source>
</evidence>
<dbReference type="HAMAP" id="MF_01849">
    <property type="entry name" value="RNA_methyltr_RlmN"/>
    <property type="match status" value="1"/>
</dbReference>
<evidence type="ECO:0000259" key="15">
    <source>
        <dbReference type="PROSITE" id="PS51918"/>
    </source>
</evidence>
<keyword evidence="9 14" id="KW-0819">tRNA processing</keyword>
<evidence type="ECO:0000256" key="2">
    <source>
        <dbReference type="ARBA" id="ARBA00007544"/>
    </source>
</evidence>
<feature type="domain" description="Radical SAM core" evidence="15">
    <location>
        <begin position="103"/>
        <end position="324"/>
    </location>
</feature>
<dbReference type="PATRIC" id="fig|1702214.3.peg.1519"/>
<keyword evidence="11 14" id="KW-0408">Iron</keyword>
<keyword evidence="7 14" id="KW-0808">Transferase</keyword>
<dbReference type="STRING" id="1702214.AL399_04060"/>
<protein>
    <recommendedName>
        <fullName evidence="14">Probable dual-specificity RNA methyltransferase RlmN</fullName>
        <ecNumber evidence="14">2.1.1.192</ecNumber>
    </recommendedName>
    <alternativeName>
        <fullName evidence="14">23S rRNA (adenine(2503)-C(2))-methyltransferase</fullName>
    </alternativeName>
    <alternativeName>
        <fullName evidence="14">23S rRNA m2A2503 methyltransferase</fullName>
    </alternativeName>
    <alternativeName>
        <fullName evidence="14">Ribosomal RNA large subunit methyltransferase N</fullName>
    </alternativeName>
    <alternativeName>
        <fullName evidence="14">tRNA (adenine(37)-C(2))-methyltransferase</fullName>
    </alternativeName>
    <alternativeName>
        <fullName evidence="14">tRNA m2A37 methyltransferase</fullName>
    </alternativeName>
</protein>
<dbReference type="PANTHER" id="PTHR30544:SF5">
    <property type="entry name" value="RADICAL SAM CORE DOMAIN-CONTAINING PROTEIN"/>
    <property type="match status" value="1"/>
</dbReference>
<dbReference type="GO" id="GO:0002935">
    <property type="term" value="F:tRNA (adenine(37)-C2)-methyltransferase activity"/>
    <property type="evidence" value="ECO:0007669"/>
    <property type="project" value="UniProtKB-UniRule"/>
</dbReference>
<keyword evidence="5 14" id="KW-0698">rRNA processing</keyword>
<accession>A0A0Q4B7L5</accession>
<comment type="subcellular location">
    <subcellularLocation>
        <location evidence="1 14">Cytoplasm</location>
    </subcellularLocation>
</comment>
<evidence type="ECO:0000256" key="5">
    <source>
        <dbReference type="ARBA" id="ARBA00022552"/>
    </source>
</evidence>
<comment type="caution">
    <text evidence="14">Lacks conserved residue(s) required for the propagation of feature annotation.</text>
</comment>
<keyword evidence="13 14" id="KW-1015">Disulfide bond</keyword>
<comment type="miscellaneous">
    <text evidence="14">Reaction proceeds by a ping-pong mechanism involving intermediate methylation of a conserved cysteine residue.</text>
</comment>
<sequence length="345" mass="38398">MENQNDGRLPLLGMSLTELQSLTARMGEAKFRGQQLADWLYKRQVTEFSQMANLPAPFRARLQEQYTVGRELPLSSVTSKDGTRKYLFPAGSARTIETAMIPDADRRTLCISCQVGCRMGCAFCATGKQPWGGNLSTQSIVNQTISVDESSSLTNIVLMGMGEPMDNIDSVLAALTVLTAPWGLAMSPRRITVSTVGLKAGLQRFLNESECHLAVSLHTPFDDERDELMPANHAFRIEELLSLLRRYNWWGQRKLSFEYVVLARQNDTPRHAEALAQLLRGIPCLVNLIGYHPHPASPFQRPSQVTLIQMRDHLNDLGINTTIRTSRGMDIGAACGLLSRTQRIP</sequence>
<keyword evidence="12 14" id="KW-0411">Iron-sulfur</keyword>
<dbReference type="InterPro" id="IPR048641">
    <property type="entry name" value="RlmN_N"/>
</dbReference>
<feature type="active site" description="S-methylcysteine intermediate" evidence="14">
    <location>
        <position position="335"/>
    </location>
</feature>
<evidence type="ECO:0000256" key="7">
    <source>
        <dbReference type="ARBA" id="ARBA00022679"/>
    </source>
</evidence>
<dbReference type="EMBL" id="LIIK01000014">
    <property type="protein sequence ID" value="KQM09033.1"/>
    <property type="molecule type" value="Genomic_DNA"/>
</dbReference>
<proteinExistence type="inferred from homology"/>
<dbReference type="GO" id="GO:0005737">
    <property type="term" value="C:cytoplasm"/>
    <property type="evidence" value="ECO:0007669"/>
    <property type="project" value="UniProtKB-SubCell"/>
</dbReference>
<dbReference type="GO" id="GO:0030488">
    <property type="term" value="P:tRNA methylation"/>
    <property type="evidence" value="ECO:0007669"/>
    <property type="project" value="UniProtKB-UniRule"/>
</dbReference>
<evidence type="ECO:0000256" key="14">
    <source>
        <dbReference type="HAMAP-Rule" id="MF_01849"/>
    </source>
</evidence>
<evidence type="ECO:0000256" key="10">
    <source>
        <dbReference type="ARBA" id="ARBA00022723"/>
    </source>
</evidence>
<dbReference type="GO" id="GO:0070040">
    <property type="term" value="F:rRNA (adenine(2503)-C2-)-methyltransferase activity"/>
    <property type="evidence" value="ECO:0007669"/>
    <property type="project" value="UniProtKB-UniRule"/>
</dbReference>
<dbReference type="InterPro" id="IPR027492">
    <property type="entry name" value="RNA_MTrfase_RlmN"/>
</dbReference>
<reference evidence="16" key="1">
    <citation type="submission" date="2015-08" db="EMBL/GenBank/DDBJ databases">
        <title>Candidatus Bacteriodes Periocalifornicus.</title>
        <authorList>
            <person name="McLean J.S."/>
            <person name="Kelley S."/>
        </authorList>
    </citation>
    <scope>NUCLEOTIDE SEQUENCE [LARGE SCALE GENOMIC DNA]</scope>
    <source>
        <strain evidence="16">12B</strain>
    </source>
</reference>
<dbReference type="InterPro" id="IPR058240">
    <property type="entry name" value="rSAM_sf"/>
</dbReference>
<comment type="caution">
    <text evidence="16">The sequence shown here is derived from an EMBL/GenBank/DDBJ whole genome shotgun (WGS) entry which is preliminary data.</text>
</comment>
<dbReference type="GO" id="GO:0000049">
    <property type="term" value="F:tRNA binding"/>
    <property type="evidence" value="ECO:0007669"/>
    <property type="project" value="UniProtKB-UniRule"/>
</dbReference>
<evidence type="ECO:0000256" key="11">
    <source>
        <dbReference type="ARBA" id="ARBA00023004"/>
    </source>
</evidence>
<comment type="catalytic activity">
    <reaction evidence="14">
        <text>adenosine(37) in tRNA + 2 reduced [2Fe-2S]-[ferredoxin] + 2 S-adenosyl-L-methionine = 2-methyladenosine(37) in tRNA + 5'-deoxyadenosine + L-methionine + 2 oxidized [2Fe-2S]-[ferredoxin] + S-adenosyl-L-homocysteine</text>
        <dbReference type="Rhea" id="RHEA:43332"/>
        <dbReference type="Rhea" id="RHEA-COMP:10000"/>
        <dbReference type="Rhea" id="RHEA-COMP:10001"/>
        <dbReference type="Rhea" id="RHEA-COMP:10162"/>
        <dbReference type="Rhea" id="RHEA-COMP:10485"/>
        <dbReference type="ChEBI" id="CHEBI:17319"/>
        <dbReference type="ChEBI" id="CHEBI:33737"/>
        <dbReference type="ChEBI" id="CHEBI:33738"/>
        <dbReference type="ChEBI" id="CHEBI:57844"/>
        <dbReference type="ChEBI" id="CHEBI:57856"/>
        <dbReference type="ChEBI" id="CHEBI:59789"/>
        <dbReference type="ChEBI" id="CHEBI:74411"/>
        <dbReference type="ChEBI" id="CHEBI:74497"/>
        <dbReference type="EC" id="2.1.1.192"/>
    </reaction>
</comment>
<dbReference type="GO" id="GO:0019843">
    <property type="term" value="F:rRNA binding"/>
    <property type="evidence" value="ECO:0007669"/>
    <property type="project" value="UniProtKB-UniRule"/>
</dbReference>
<feature type="binding site" evidence="14">
    <location>
        <position position="194"/>
    </location>
    <ligand>
        <name>S-adenosyl-L-methionine</name>
        <dbReference type="ChEBI" id="CHEBI:59789"/>
    </ligand>
</feature>
<dbReference type="SFLD" id="SFLDG01062">
    <property type="entry name" value="methyltransferase_(Class_A)"/>
    <property type="match status" value="1"/>
</dbReference>
<evidence type="ECO:0000256" key="12">
    <source>
        <dbReference type="ARBA" id="ARBA00023014"/>
    </source>
</evidence>
<feature type="binding site" evidence="14">
    <location>
        <position position="121"/>
    </location>
    <ligand>
        <name>[4Fe-4S] cluster</name>
        <dbReference type="ChEBI" id="CHEBI:49883"/>
        <note>4Fe-4S-S-AdoMet</note>
    </ligand>
</feature>
<comment type="cofactor">
    <cofactor evidence="14">
        <name>[4Fe-4S] cluster</name>
        <dbReference type="ChEBI" id="CHEBI:49883"/>
    </cofactor>
    <text evidence="14">Binds 1 [4Fe-4S] cluster. The cluster is coordinated with 3 cysteines and an exchangeable S-adenosyl-L-methionine.</text>
</comment>
<name>A0A0Q4B7L5_9BACT</name>
<dbReference type="SFLD" id="SFLDS00029">
    <property type="entry name" value="Radical_SAM"/>
    <property type="match status" value="1"/>
</dbReference>
<keyword evidence="3 14" id="KW-0004">4Fe-4S</keyword>
<dbReference type="Pfam" id="PF21016">
    <property type="entry name" value="RlmN_N"/>
    <property type="match status" value="1"/>
</dbReference>
<comment type="function">
    <text evidence="14">Specifically methylates position 2 of adenine 2503 in 23S rRNA and position 2 of adenine 37 in tRNAs.</text>
</comment>
<evidence type="ECO:0000256" key="3">
    <source>
        <dbReference type="ARBA" id="ARBA00022485"/>
    </source>
</evidence>
<dbReference type="EC" id="2.1.1.192" evidence="14"/>
<feature type="binding site" evidence="14">
    <location>
        <begin position="162"/>
        <end position="163"/>
    </location>
    <ligand>
        <name>S-adenosyl-L-methionine</name>
        <dbReference type="ChEBI" id="CHEBI:59789"/>
    </ligand>
</feature>
<keyword evidence="10 14" id="KW-0479">Metal-binding</keyword>
<dbReference type="Pfam" id="PF04055">
    <property type="entry name" value="Radical_SAM"/>
    <property type="match status" value="1"/>
</dbReference>
<dbReference type="AlphaFoldDB" id="A0A0Q4B7L5"/>
<dbReference type="GO" id="GO:0070475">
    <property type="term" value="P:rRNA base methylation"/>
    <property type="evidence" value="ECO:0007669"/>
    <property type="project" value="UniProtKB-UniRule"/>
</dbReference>